<dbReference type="EMBL" id="UYRU01101158">
    <property type="protein sequence ID" value="VDN41360.1"/>
    <property type="molecule type" value="Genomic_DNA"/>
</dbReference>
<dbReference type="AlphaFoldDB" id="A0A3P7NLL5"/>
<gene>
    <name evidence="1" type="ORF">DILT_LOCUS18525</name>
</gene>
<name>A0A3P7NLL5_DIBLA</name>
<reference evidence="1 2" key="1">
    <citation type="submission" date="2018-11" db="EMBL/GenBank/DDBJ databases">
        <authorList>
            <consortium name="Pathogen Informatics"/>
        </authorList>
    </citation>
    <scope>NUCLEOTIDE SEQUENCE [LARGE SCALE GENOMIC DNA]</scope>
</reference>
<organism evidence="1 2">
    <name type="scientific">Dibothriocephalus latus</name>
    <name type="common">Fish tapeworm</name>
    <name type="synonym">Diphyllobothrium latum</name>
    <dbReference type="NCBI Taxonomy" id="60516"/>
    <lineage>
        <taxon>Eukaryota</taxon>
        <taxon>Metazoa</taxon>
        <taxon>Spiralia</taxon>
        <taxon>Lophotrochozoa</taxon>
        <taxon>Platyhelminthes</taxon>
        <taxon>Cestoda</taxon>
        <taxon>Eucestoda</taxon>
        <taxon>Diphyllobothriidea</taxon>
        <taxon>Diphyllobothriidae</taxon>
        <taxon>Dibothriocephalus</taxon>
    </lineage>
</organism>
<dbReference type="OrthoDB" id="10254073at2759"/>
<sequence>MVLILGMEGSANKLGVGVSHVVQLVKRALDEAKVTPEELDAIAYTKVGNLCQRICVFFILPPNPEEGTPVWKHCFTPNKFEQSKGHEAGRF</sequence>
<accession>A0A3P7NLL5</accession>
<protein>
    <submittedName>
        <fullName evidence="1">Uncharacterized protein</fullName>
    </submittedName>
</protein>
<proteinExistence type="predicted"/>
<evidence type="ECO:0000313" key="2">
    <source>
        <dbReference type="Proteomes" id="UP000281553"/>
    </source>
</evidence>
<dbReference type="Proteomes" id="UP000281553">
    <property type="component" value="Unassembled WGS sequence"/>
</dbReference>
<keyword evidence="2" id="KW-1185">Reference proteome</keyword>
<evidence type="ECO:0000313" key="1">
    <source>
        <dbReference type="EMBL" id="VDN41360.1"/>
    </source>
</evidence>